<reference evidence="1 2" key="1">
    <citation type="journal article" date="2022" name="DNA Res.">
        <title>Chromosomal-level genome assembly of the orchid tree Bauhinia variegata (Leguminosae; Cercidoideae) supports the allotetraploid origin hypothesis of Bauhinia.</title>
        <authorList>
            <person name="Zhong Y."/>
            <person name="Chen Y."/>
            <person name="Zheng D."/>
            <person name="Pang J."/>
            <person name="Liu Y."/>
            <person name="Luo S."/>
            <person name="Meng S."/>
            <person name="Qian L."/>
            <person name="Wei D."/>
            <person name="Dai S."/>
            <person name="Zhou R."/>
        </authorList>
    </citation>
    <scope>NUCLEOTIDE SEQUENCE [LARGE SCALE GENOMIC DNA]</scope>
    <source>
        <strain evidence="1">BV-YZ2020</strain>
    </source>
</reference>
<sequence>MEAKNGDNGGGRRMVVEGGDIEKESEEVLKKMIASHPLYGLLIESHLNCLKVGLSEFEEFDIANDARKQLNNSKSKDAEILPSSSELDHFMEAYCMALSKLKEAIEEPLNETKAFINTMFIQLKDLTGPNDPHQEIQMCSKNLDDDSSC</sequence>
<keyword evidence="2" id="KW-1185">Reference proteome</keyword>
<dbReference type="EMBL" id="CM039426">
    <property type="protein sequence ID" value="KAI4357508.1"/>
    <property type="molecule type" value="Genomic_DNA"/>
</dbReference>
<organism evidence="1 2">
    <name type="scientific">Bauhinia variegata</name>
    <name type="common">Purple orchid tree</name>
    <name type="synonym">Phanera variegata</name>
    <dbReference type="NCBI Taxonomy" id="167791"/>
    <lineage>
        <taxon>Eukaryota</taxon>
        <taxon>Viridiplantae</taxon>
        <taxon>Streptophyta</taxon>
        <taxon>Embryophyta</taxon>
        <taxon>Tracheophyta</taxon>
        <taxon>Spermatophyta</taxon>
        <taxon>Magnoliopsida</taxon>
        <taxon>eudicotyledons</taxon>
        <taxon>Gunneridae</taxon>
        <taxon>Pentapetalae</taxon>
        <taxon>rosids</taxon>
        <taxon>fabids</taxon>
        <taxon>Fabales</taxon>
        <taxon>Fabaceae</taxon>
        <taxon>Cercidoideae</taxon>
        <taxon>Cercideae</taxon>
        <taxon>Bauhiniinae</taxon>
        <taxon>Bauhinia</taxon>
    </lineage>
</organism>
<accession>A0ACB9Q9P5</accession>
<protein>
    <submittedName>
        <fullName evidence="1">Uncharacterized protein</fullName>
    </submittedName>
</protein>
<comment type="caution">
    <text evidence="1">The sequence shown here is derived from an EMBL/GenBank/DDBJ whole genome shotgun (WGS) entry which is preliminary data.</text>
</comment>
<proteinExistence type="predicted"/>
<evidence type="ECO:0000313" key="1">
    <source>
        <dbReference type="EMBL" id="KAI4357508.1"/>
    </source>
</evidence>
<name>A0ACB9Q9P5_BAUVA</name>
<dbReference type="Proteomes" id="UP000828941">
    <property type="component" value="Chromosome 1"/>
</dbReference>
<gene>
    <name evidence="1" type="ORF">L6164_001451</name>
</gene>
<evidence type="ECO:0000313" key="2">
    <source>
        <dbReference type="Proteomes" id="UP000828941"/>
    </source>
</evidence>